<accession>A0A0L0W8M1</accession>
<keyword evidence="2" id="KW-1133">Transmembrane helix</keyword>
<dbReference type="Proteomes" id="UP000037267">
    <property type="component" value="Unassembled WGS sequence"/>
</dbReference>
<evidence type="ECO:0000256" key="2">
    <source>
        <dbReference type="SAM" id="Phobius"/>
    </source>
</evidence>
<sequence length="315" mass="35803">MKYFFKIFVVAFILFTFVIGIGAGVYYRTHSKMEKESTLSEEELNKIKDPLERAIKTKGNKVVNALLLGMDGSRTDTIMFGSFDTENKKLHIISIPRDTYYYRKGYGYADQRKINAVYGAEKIEGVKSAIKDILGTDISIDYYAMIDYKGVEKIVDSVGGVEVDVPFDMEYFDPTDKPPLRINIPKGRQTLNGKKAIEFLRFRHNNDYTVGYKEGDIGRIKAQQQFVSSFIKKSLSIKLPKVISTALDNVETDIKLKDALYYGPEAIGIGSESITMTTLPGASEDRRYGKSKLSYFIHNPKEVRRLMMEVYSVNE</sequence>
<reference evidence="5" key="1">
    <citation type="submission" date="2015-07" db="EMBL/GenBank/DDBJ databases">
        <title>Draft genome sequence of the purine-degrading Gottschalkia purinilyticum DSM 1384 (formerly Clostridium purinilyticum).</title>
        <authorList>
            <person name="Poehlein A."/>
            <person name="Schiel-Bengelsdorf B."/>
            <person name="Bengelsdorf F.R."/>
            <person name="Daniel R."/>
            <person name="Duerre P."/>
        </authorList>
    </citation>
    <scope>NUCLEOTIDE SEQUENCE [LARGE SCALE GENOMIC DNA]</scope>
    <source>
        <strain evidence="5">DSM 1384</strain>
    </source>
</reference>
<gene>
    <name evidence="4" type="ORF">CLPU_12c00700</name>
</gene>
<dbReference type="InterPro" id="IPR050922">
    <property type="entry name" value="LytR/CpsA/Psr_CW_biosynth"/>
</dbReference>
<evidence type="ECO:0000313" key="4">
    <source>
        <dbReference type="EMBL" id="KNF07797.1"/>
    </source>
</evidence>
<dbReference type="NCBIfam" id="TIGR00350">
    <property type="entry name" value="lytR_cpsA_psr"/>
    <property type="match status" value="1"/>
</dbReference>
<comment type="similarity">
    <text evidence="1">Belongs to the LytR/CpsA/Psr (LCP) family.</text>
</comment>
<dbReference type="OrthoDB" id="305468at2"/>
<dbReference type="STRING" id="1503.CLPU_12c00700"/>
<proteinExistence type="inferred from homology"/>
<keyword evidence="5" id="KW-1185">Reference proteome</keyword>
<feature type="domain" description="Cell envelope-related transcriptional attenuator" evidence="3">
    <location>
        <begin position="74"/>
        <end position="234"/>
    </location>
</feature>
<evidence type="ECO:0000256" key="1">
    <source>
        <dbReference type="ARBA" id="ARBA00006068"/>
    </source>
</evidence>
<protein>
    <submittedName>
        <fullName evidence="4">Cell envelope transcriptional attenuator family protein</fullName>
    </submittedName>
</protein>
<dbReference type="EMBL" id="LGSS01000012">
    <property type="protein sequence ID" value="KNF07797.1"/>
    <property type="molecule type" value="Genomic_DNA"/>
</dbReference>
<dbReference type="Pfam" id="PF03816">
    <property type="entry name" value="LytR_cpsA_psr"/>
    <property type="match status" value="1"/>
</dbReference>
<organism evidence="4 5">
    <name type="scientific">Gottschalkia purinilytica</name>
    <name type="common">Clostridium purinilyticum</name>
    <dbReference type="NCBI Taxonomy" id="1503"/>
    <lineage>
        <taxon>Bacteria</taxon>
        <taxon>Bacillati</taxon>
        <taxon>Bacillota</taxon>
        <taxon>Tissierellia</taxon>
        <taxon>Tissierellales</taxon>
        <taxon>Gottschalkiaceae</taxon>
        <taxon>Gottschalkia</taxon>
    </lineage>
</organism>
<dbReference type="AlphaFoldDB" id="A0A0L0W8M1"/>
<name>A0A0L0W8M1_GOTPU</name>
<evidence type="ECO:0000259" key="3">
    <source>
        <dbReference type="Pfam" id="PF03816"/>
    </source>
</evidence>
<keyword evidence="2" id="KW-0472">Membrane</keyword>
<feature type="transmembrane region" description="Helical" evidence="2">
    <location>
        <begin position="7"/>
        <end position="27"/>
    </location>
</feature>
<dbReference type="InterPro" id="IPR004474">
    <property type="entry name" value="LytR_CpsA_psr"/>
</dbReference>
<dbReference type="Gene3D" id="3.40.630.190">
    <property type="entry name" value="LCP protein"/>
    <property type="match status" value="1"/>
</dbReference>
<dbReference type="PANTHER" id="PTHR33392">
    <property type="entry name" value="POLYISOPRENYL-TEICHOIC ACID--PEPTIDOGLYCAN TEICHOIC ACID TRANSFERASE TAGU"/>
    <property type="match status" value="1"/>
</dbReference>
<comment type="caution">
    <text evidence="4">The sequence shown here is derived from an EMBL/GenBank/DDBJ whole genome shotgun (WGS) entry which is preliminary data.</text>
</comment>
<keyword evidence="2" id="KW-0812">Transmembrane</keyword>
<dbReference type="RefSeq" id="WP_050355921.1">
    <property type="nucleotide sequence ID" value="NZ_LGSS01000012.1"/>
</dbReference>
<evidence type="ECO:0000313" key="5">
    <source>
        <dbReference type="Proteomes" id="UP000037267"/>
    </source>
</evidence>
<dbReference type="PANTHER" id="PTHR33392:SF6">
    <property type="entry name" value="POLYISOPRENYL-TEICHOIC ACID--PEPTIDOGLYCAN TEICHOIC ACID TRANSFERASE TAGU"/>
    <property type="match status" value="1"/>
</dbReference>